<dbReference type="EMBL" id="ML170202">
    <property type="protein sequence ID" value="TDL18877.1"/>
    <property type="molecule type" value="Genomic_DNA"/>
</dbReference>
<evidence type="ECO:0000313" key="2">
    <source>
        <dbReference type="EMBL" id="TDL18877.1"/>
    </source>
</evidence>
<feature type="compositionally biased region" description="Basic and acidic residues" evidence="1">
    <location>
        <begin position="76"/>
        <end position="93"/>
    </location>
</feature>
<dbReference type="Proteomes" id="UP000294933">
    <property type="component" value="Unassembled WGS sequence"/>
</dbReference>
<keyword evidence="3" id="KW-1185">Reference proteome</keyword>
<feature type="region of interest" description="Disordered" evidence="1">
    <location>
        <begin position="76"/>
        <end position="95"/>
    </location>
</feature>
<protein>
    <submittedName>
        <fullName evidence="2">Uncharacterized protein</fullName>
    </submittedName>
</protein>
<evidence type="ECO:0000256" key="1">
    <source>
        <dbReference type="SAM" id="MobiDB-lite"/>
    </source>
</evidence>
<dbReference type="AlphaFoldDB" id="A0A4Y7PTY4"/>
<gene>
    <name evidence="2" type="ORF">BD410DRAFT_455031</name>
</gene>
<accession>A0A4Y7PTY4</accession>
<name>A0A4Y7PTY4_9AGAM</name>
<sequence>MQKSLRAHFAAEQYVRLGDQALTNNLTDSETEVCRRARAMYADDGCPRRTAEGPSLPFSRPPVSEARRMYDLQLKRHPESKACKPSHARRDTSNRWGIRFITSIPHPNG</sequence>
<evidence type="ECO:0000313" key="3">
    <source>
        <dbReference type="Proteomes" id="UP000294933"/>
    </source>
</evidence>
<dbReference type="VEuPathDB" id="FungiDB:BD410DRAFT_455031"/>
<proteinExistence type="predicted"/>
<reference evidence="2 3" key="1">
    <citation type="submission" date="2018-06" db="EMBL/GenBank/DDBJ databases">
        <title>A transcriptomic atlas of mushroom development highlights an independent origin of complex multicellularity.</title>
        <authorList>
            <consortium name="DOE Joint Genome Institute"/>
            <person name="Krizsan K."/>
            <person name="Almasi E."/>
            <person name="Merenyi Z."/>
            <person name="Sahu N."/>
            <person name="Viragh M."/>
            <person name="Koszo T."/>
            <person name="Mondo S."/>
            <person name="Kiss B."/>
            <person name="Balint B."/>
            <person name="Kues U."/>
            <person name="Barry K."/>
            <person name="Hegedus J.C."/>
            <person name="Henrissat B."/>
            <person name="Johnson J."/>
            <person name="Lipzen A."/>
            <person name="Ohm R."/>
            <person name="Nagy I."/>
            <person name="Pangilinan J."/>
            <person name="Yan J."/>
            <person name="Xiong Y."/>
            <person name="Grigoriev I.V."/>
            <person name="Hibbett D.S."/>
            <person name="Nagy L.G."/>
        </authorList>
    </citation>
    <scope>NUCLEOTIDE SEQUENCE [LARGE SCALE GENOMIC DNA]</scope>
    <source>
        <strain evidence="2 3">SZMC22713</strain>
    </source>
</reference>
<organism evidence="2 3">
    <name type="scientific">Rickenella mellea</name>
    <dbReference type="NCBI Taxonomy" id="50990"/>
    <lineage>
        <taxon>Eukaryota</taxon>
        <taxon>Fungi</taxon>
        <taxon>Dikarya</taxon>
        <taxon>Basidiomycota</taxon>
        <taxon>Agaricomycotina</taxon>
        <taxon>Agaricomycetes</taxon>
        <taxon>Hymenochaetales</taxon>
        <taxon>Rickenellaceae</taxon>
        <taxon>Rickenella</taxon>
    </lineage>
</organism>